<feature type="transmembrane region" description="Helical" evidence="18">
    <location>
        <begin position="52"/>
        <end position="74"/>
    </location>
</feature>
<keyword evidence="8 18" id="KW-0812">Transmembrane</keyword>
<feature type="transmembrane region" description="Helical" evidence="18">
    <location>
        <begin position="137"/>
        <end position="155"/>
    </location>
</feature>
<dbReference type="InterPro" id="IPR050175">
    <property type="entry name" value="Complex_I_Subunit_2"/>
</dbReference>
<comment type="subcellular location">
    <subcellularLocation>
        <location evidence="2 18">Mitochondrion inner membrane</location>
        <topology evidence="2 18">Multi-pass membrane protein</topology>
    </subcellularLocation>
</comment>
<evidence type="ECO:0000256" key="9">
    <source>
        <dbReference type="ARBA" id="ARBA00022792"/>
    </source>
</evidence>
<evidence type="ECO:0000256" key="7">
    <source>
        <dbReference type="ARBA" id="ARBA00022660"/>
    </source>
</evidence>
<keyword evidence="13 18" id="KW-0520">NAD</keyword>
<evidence type="ECO:0000259" key="19">
    <source>
        <dbReference type="Pfam" id="PF00361"/>
    </source>
</evidence>
<feature type="transmembrane region" description="Helical" evidence="18">
    <location>
        <begin position="6"/>
        <end position="31"/>
    </location>
</feature>
<keyword evidence="9 18" id="KW-0999">Mitochondrion inner membrane</keyword>
<dbReference type="InterPro" id="IPR001750">
    <property type="entry name" value="ND/Mrp_TM"/>
</dbReference>
<evidence type="ECO:0000256" key="6">
    <source>
        <dbReference type="ARBA" id="ARBA00022448"/>
    </source>
</evidence>
<feature type="transmembrane region" description="Helical" evidence="18">
    <location>
        <begin position="302"/>
        <end position="320"/>
    </location>
</feature>
<dbReference type="AlphaFoldDB" id="A0A1L3MZG1"/>
<evidence type="ECO:0000256" key="4">
    <source>
        <dbReference type="ARBA" id="ARBA00012944"/>
    </source>
</evidence>
<keyword evidence="11 18" id="KW-0249">Electron transport</keyword>
<keyword evidence="7 18" id="KW-0679">Respiratory chain</keyword>
<evidence type="ECO:0000256" key="5">
    <source>
        <dbReference type="ARBA" id="ARBA00021008"/>
    </source>
</evidence>
<evidence type="ECO:0000313" key="20">
    <source>
        <dbReference type="EMBL" id="APH07707.1"/>
    </source>
</evidence>
<keyword evidence="12 18" id="KW-1133">Transmembrane helix</keyword>
<dbReference type="PANTHER" id="PTHR46552">
    <property type="entry name" value="NADH-UBIQUINONE OXIDOREDUCTASE CHAIN 2"/>
    <property type="match status" value="1"/>
</dbReference>
<evidence type="ECO:0000256" key="15">
    <source>
        <dbReference type="ARBA" id="ARBA00023128"/>
    </source>
</evidence>
<dbReference type="Pfam" id="PF00361">
    <property type="entry name" value="Proton_antipo_M"/>
    <property type="match status" value="1"/>
</dbReference>
<keyword evidence="15 18" id="KW-0496">Mitochondrion</keyword>
<evidence type="ECO:0000256" key="3">
    <source>
        <dbReference type="ARBA" id="ARBA00007012"/>
    </source>
</evidence>
<accession>A0A1L3MZG1</accession>
<geneLocation type="mitochondrion" evidence="20"/>
<proteinExistence type="inferred from homology"/>
<dbReference type="PANTHER" id="PTHR46552:SF1">
    <property type="entry name" value="NADH-UBIQUINONE OXIDOREDUCTASE CHAIN 2"/>
    <property type="match status" value="1"/>
</dbReference>
<evidence type="ECO:0000256" key="14">
    <source>
        <dbReference type="ARBA" id="ARBA00023075"/>
    </source>
</evidence>
<evidence type="ECO:0000256" key="17">
    <source>
        <dbReference type="ARBA" id="ARBA00049551"/>
    </source>
</evidence>
<dbReference type="CTD" id="4536"/>
<dbReference type="InterPro" id="IPR003917">
    <property type="entry name" value="NADH_UbQ_OxRdtase_chain2"/>
</dbReference>
<comment type="function">
    <text evidence="18">Core subunit of the mitochondrial membrane respiratory chain NADH dehydrogenase (Complex I) which catalyzes electron transfer from NADH through the respiratory chain, using ubiquinone as an electron acceptor. Essential for the catalytic activity and assembly of complex I.</text>
</comment>
<gene>
    <name evidence="20" type="primary">ND2</name>
</gene>
<keyword evidence="14 18" id="KW-0830">Ubiquinone</keyword>
<evidence type="ECO:0000256" key="12">
    <source>
        <dbReference type="ARBA" id="ARBA00022989"/>
    </source>
</evidence>
<name>A0A1L3MZG1_AMBSC</name>
<evidence type="ECO:0000256" key="13">
    <source>
        <dbReference type="ARBA" id="ARBA00023027"/>
    </source>
</evidence>
<evidence type="ECO:0000256" key="8">
    <source>
        <dbReference type="ARBA" id="ARBA00022692"/>
    </source>
</evidence>
<evidence type="ECO:0000256" key="11">
    <source>
        <dbReference type="ARBA" id="ARBA00022982"/>
    </source>
</evidence>
<evidence type="ECO:0000256" key="16">
    <source>
        <dbReference type="ARBA" id="ARBA00023136"/>
    </source>
</evidence>
<reference evidence="20" key="1">
    <citation type="submission" date="2016-07" db="EMBL/GenBank/DDBJ databases">
        <title>The complete mitochondrial genome of Amblyomma sculptum.</title>
        <authorList>
            <person name="Lima P.H.C."/>
            <person name="Barcelos R.M."/>
            <person name="Klein R.C."/>
            <person name="Vidigal P.M.P."/>
            <person name="Fabres-Klein M.H."/>
            <person name="Dergam J.A."/>
            <person name="Mafra C."/>
        </authorList>
    </citation>
    <scope>NUCLEOTIDE SEQUENCE</scope>
</reference>
<dbReference type="GO" id="GO:0006120">
    <property type="term" value="P:mitochondrial electron transport, NADH to ubiquinone"/>
    <property type="evidence" value="ECO:0007669"/>
    <property type="project" value="InterPro"/>
</dbReference>
<dbReference type="GO" id="GO:0005743">
    <property type="term" value="C:mitochondrial inner membrane"/>
    <property type="evidence" value="ECO:0007669"/>
    <property type="project" value="UniProtKB-SubCell"/>
</dbReference>
<feature type="transmembrane region" description="Helical" evidence="18">
    <location>
        <begin position="225"/>
        <end position="241"/>
    </location>
</feature>
<evidence type="ECO:0000256" key="10">
    <source>
        <dbReference type="ARBA" id="ARBA00022967"/>
    </source>
</evidence>
<keyword evidence="16 18" id="KW-0472">Membrane</keyword>
<feature type="transmembrane region" description="Helical" evidence="18">
    <location>
        <begin position="185"/>
        <end position="204"/>
    </location>
</feature>
<evidence type="ECO:0000256" key="1">
    <source>
        <dbReference type="ARBA" id="ARBA00003257"/>
    </source>
</evidence>
<comment type="function">
    <text evidence="1">Core subunit of the mitochondrial membrane respiratory chain NADH dehydrogenase (Complex I) that is believed to belong to the minimal assembly required for catalysis. Complex I functions in the transfer of electrons from NADH to the respiratory chain. The immediate electron acceptor for the enzyme is believed to be ubiquinone.</text>
</comment>
<keyword evidence="10 18" id="KW-1278">Translocase</keyword>
<feature type="domain" description="NADH:quinone oxidoreductase/Mrp antiporter transmembrane" evidence="19">
    <location>
        <begin position="79"/>
        <end position="270"/>
    </location>
</feature>
<evidence type="ECO:0000256" key="18">
    <source>
        <dbReference type="RuleBase" id="RU003403"/>
    </source>
</evidence>
<evidence type="ECO:0000256" key="2">
    <source>
        <dbReference type="ARBA" id="ARBA00004448"/>
    </source>
</evidence>
<dbReference type="EMBL" id="KX622791">
    <property type="protein sequence ID" value="APH07707.1"/>
    <property type="molecule type" value="Genomic_DNA"/>
</dbReference>
<dbReference type="EC" id="7.1.1.2" evidence="4 18"/>
<organism evidence="20">
    <name type="scientific">Amblyomma sculptum</name>
    <name type="common">Tick</name>
    <dbReference type="NCBI Taxonomy" id="1581419"/>
    <lineage>
        <taxon>Eukaryota</taxon>
        <taxon>Metazoa</taxon>
        <taxon>Ecdysozoa</taxon>
        <taxon>Arthropoda</taxon>
        <taxon>Chelicerata</taxon>
        <taxon>Arachnida</taxon>
        <taxon>Acari</taxon>
        <taxon>Parasitiformes</taxon>
        <taxon>Ixodida</taxon>
        <taxon>Ixodoidea</taxon>
        <taxon>Ixodidae</taxon>
        <taxon>Amblyomminae</taxon>
        <taxon>Amblyomma</taxon>
    </lineage>
</organism>
<dbReference type="GeneID" id="30688742"/>
<feature type="transmembrane region" description="Helical" evidence="18">
    <location>
        <begin position="80"/>
        <end position="103"/>
    </location>
</feature>
<dbReference type="RefSeq" id="YP_009332010.1">
    <property type="nucleotide sequence ID" value="NC_032369.1"/>
</dbReference>
<sequence>MLFKNVMKWLIVMTILISLSSNSWFILWLMMEMNLLIFISILNKKKMNNSNLMVSYFVIQSFSSTIFFFSSLNFLIFQMFLFKMIMSISMLIKLAVVPFHFWLTSLSEMIDFSSLWVILTMQKMIPLIVLYTYNVEIIIMFAAISSIIGSILALNSKTIKKILIFSSISHQGWMISLILMKSNFWLTYLLIYSTLIFKISSSLTKVNFINMTSLFFINNKYPEKISIISMMLSLGGMPPFLGFFIKLMSIIILINNFNIIIIILIMSSMINIYFYLRIFTPLLFLNYFSFKNYFKSNYSVKNFILTMNVIFSIFLLNVIMF</sequence>
<dbReference type="PRINTS" id="PR01436">
    <property type="entry name" value="NADHDHGNASE2"/>
</dbReference>
<protein>
    <recommendedName>
        <fullName evidence="5 18">NADH-ubiquinone oxidoreductase chain 2</fullName>
        <ecNumber evidence="4 18">7.1.1.2</ecNumber>
    </recommendedName>
</protein>
<dbReference type="GO" id="GO:0008137">
    <property type="term" value="F:NADH dehydrogenase (ubiquinone) activity"/>
    <property type="evidence" value="ECO:0007669"/>
    <property type="project" value="UniProtKB-EC"/>
</dbReference>
<comment type="catalytic activity">
    <reaction evidence="17 18">
        <text>a ubiquinone + NADH + 5 H(+)(in) = a ubiquinol + NAD(+) + 4 H(+)(out)</text>
        <dbReference type="Rhea" id="RHEA:29091"/>
        <dbReference type="Rhea" id="RHEA-COMP:9565"/>
        <dbReference type="Rhea" id="RHEA-COMP:9566"/>
        <dbReference type="ChEBI" id="CHEBI:15378"/>
        <dbReference type="ChEBI" id="CHEBI:16389"/>
        <dbReference type="ChEBI" id="CHEBI:17976"/>
        <dbReference type="ChEBI" id="CHEBI:57540"/>
        <dbReference type="ChEBI" id="CHEBI:57945"/>
        <dbReference type="EC" id="7.1.1.2"/>
    </reaction>
</comment>
<keyword evidence="6" id="KW-0813">Transport</keyword>
<comment type="similarity">
    <text evidence="3 18">Belongs to the complex I subunit 2 family.</text>
</comment>